<accession>A0A1M6EE40</accession>
<dbReference type="PANTHER" id="PTHR37539:SF1">
    <property type="entry name" value="ER-BOUND OXYGENASE MPAB_MPAB'_RUBBER OXYGENASE CATALYTIC DOMAIN-CONTAINING PROTEIN"/>
    <property type="match status" value="1"/>
</dbReference>
<sequence length="376" mass="43214">MIKYGHNNLFWQRGNGKEFIHWAGVEVPETDFSTAIFYKVDEEMDALVEGWMKNGELKFIMKSLHSGEEKNLPQDYKDFLDENRAVPGWVDWELMEAGCSLSERSGLSGLLVLRNFALLGGYNFGNLTKPLVATGALEKGAVHRLYNTLGFWVDVSRNGAESQERRLRACIRTRIVHSVSRLSILKKYPDWDGEKFGTPINFADMIATNIAFTVYYLFGLSRIHFQFSEQEEEGTFHLWKYVTWLLGVPQNLIPENRAEALAFFRFWTQYQASPDADALKLTEALLHENTPISLLKLDIVKRNMGYIHRSVANYLIDENIRQNLKVPPVRFKNVIPNALKIRNVVPIDRATQIAIGAREQQSVLEDYKAHTAKIWK</sequence>
<evidence type="ECO:0000313" key="3">
    <source>
        <dbReference type="Proteomes" id="UP000184335"/>
    </source>
</evidence>
<dbReference type="RefSeq" id="WP_073179396.1">
    <property type="nucleotide sequence ID" value="NZ_FQYI01000005.1"/>
</dbReference>
<name>A0A1M6EE40_9FLAO</name>
<organism evidence="2 3">
    <name type="scientific">Cruoricaptor ignavus</name>
    <dbReference type="NCBI Taxonomy" id="1118202"/>
    <lineage>
        <taxon>Bacteria</taxon>
        <taxon>Pseudomonadati</taxon>
        <taxon>Bacteroidota</taxon>
        <taxon>Flavobacteriia</taxon>
        <taxon>Flavobacteriales</taxon>
        <taxon>Weeksellaceae</taxon>
        <taxon>Cruoricaptor</taxon>
    </lineage>
</organism>
<dbReference type="OrthoDB" id="6072815at2"/>
<protein>
    <recommendedName>
        <fullName evidence="1">ER-bound oxygenase mpaB/mpaB'/Rubber oxygenase catalytic domain-containing protein</fullName>
    </recommendedName>
</protein>
<dbReference type="EMBL" id="FQYI01000005">
    <property type="protein sequence ID" value="SHI83787.1"/>
    <property type="molecule type" value="Genomic_DNA"/>
</dbReference>
<reference evidence="2 3" key="1">
    <citation type="submission" date="2016-11" db="EMBL/GenBank/DDBJ databases">
        <authorList>
            <person name="Jaros S."/>
            <person name="Januszkiewicz K."/>
            <person name="Wedrychowicz H."/>
        </authorList>
    </citation>
    <scope>NUCLEOTIDE SEQUENCE [LARGE SCALE GENOMIC DNA]</scope>
    <source>
        <strain evidence="2 3">DSM 25479</strain>
    </source>
</reference>
<dbReference type="Proteomes" id="UP000184335">
    <property type="component" value="Unassembled WGS sequence"/>
</dbReference>
<dbReference type="InterPro" id="IPR037473">
    <property type="entry name" value="Lcp-like"/>
</dbReference>
<proteinExistence type="predicted"/>
<keyword evidence="3" id="KW-1185">Reference proteome</keyword>
<evidence type="ECO:0000259" key="1">
    <source>
        <dbReference type="Pfam" id="PF09995"/>
    </source>
</evidence>
<dbReference type="PANTHER" id="PTHR37539">
    <property type="entry name" value="SECRETED PROTEIN-RELATED"/>
    <property type="match status" value="1"/>
</dbReference>
<dbReference type="STRING" id="1118202.SAMN05443429_10580"/>
<evidence type="ECO:0000313" key="2">
    <source>
        <dbReference type="EMBL" id="SHI83787.1"/>
    </source>
</evidence>
<dbReference type="GO" id="GO:0016491">
    <property type="term" value="F:oxidoreductase activity"/>
    <property type="evidence" value="ECO:0007669"/>
    <property type="project" value="InterPro"/>
</dbReference>
<dbReference type="AlphaFoldDB" id="A0A1M6EE40"/>
<dbReference type="Pfam" id="PF09995">
    <property type="entry name" value="MPAB_Lcp_cat"/>
    <property type="match status" value="1"/>
</dbReference>
<dbReference type="InterPro" id="IPR018713">
    <property type="entry name" value="MPAB/Lcp_cat_dom"/>
</dbReference>
<feature type="domain" description="ER-bound oxygenase mpaB/mpaB'/Rubber oxygenase catalytic" evidence="1">
    <location>
        <begin position="126"/>
        <end position="328"/>
    </location>
</feature>
<gene>
    <name evidence="2" type="ORF">SAMN05443429_10580</name>
</gene>